<accession>A0A7J7H878</accession>
<dbReference type="GO" id="GO:0004497">
    <property type="term" value="F:monooxygenase activity"/>
    <property type="evidence" value="ECO:0007669"/>
    <property type="project" value="InterPro"/>
</dbReference>
<proteinExistence type="inferred from homology"/>
<keyword evidence="4" id="KW-0560">Oxidoreductase</keyword>
<dbReference type="PANTHER" id="PTHR47955:SF8">
    <property type="entry name" value="CYTOCHROME P450 71D11-LIKE"/>
    <property type="match status" value="1"/>
</dbReference>
<dbReference type="SUPFAM" id="SSF48264">
    <property type="entry name" value="Cytochrome P450"/>
    <property type="match status" value="1"/>
</dbReference>
<name>A0A7J7H878_CAMSI</name>
<dbReference type="GO" id="GO:0020037">
    <property type="term" value="F:heme binding"/>
    <property type="evidence" value="ECO:0007669"/>
    <property type="project" value="InterPro"/>
</dbReference>
<comment type="similarity">
    <text evidence="1">Belongs to the cytochrome P450 family.</text>
</comment>
<dbReference type="PANTHER" id="PTHR47955">
    <property type="entry name" value="CYTOCHROME P450 FAMILY 71 PROTEIN"/>
    <property type="match status" value="1"/>
</dbReference>
<organism evidence="6 7">
    <name type="scientific">Camellia sinensis</name>
    <name type="common">Tea plant</name>
    <name type="synonym">Thea sinensis</name>
    <dbReference type="NCBI Taxonomy" id="4442"/>
    <lineage>
        <taxon>Eukaryota</taxon>
        <taxon>Viridiplantae</taxon>
        <taxon>Streptophyta</taxon>
        <taxon>Embryophyta</taxon>
        <taxon>Tracheophyta</taxon>
        <taxon>Spermatophyta</taxon>
        <taxon>Magnoliopsida</taxon>
        <taxon>eudicotyledons</taxon>
        <taxon>Gunneridae</taxon>
        <taxon>Pentapetalae</taxon>
        <taxon>asterids</taxon>
        <taxon>Ericales</taxon>
        <taxon>Theaceae</taxon>
        <taxon>Camellia</taxon>
    </lineage>
</organism>
<dbReference type="EMBL" id="JACBKZ010000006">
    <property type="protein sequence ID" value="KAF5949130.1"/>
    <property type="molecule type" value="Genomic_DNA"/>
</dbReference>
<keyword evidence="5" id="KW-0408">Iron</keyword>
<comment type="caution">
    <text evidence="6">The sequence shown here is derived from an EMBL/GenBank/DDBJ whole genome shotgun (WGS) entry which is preliminary data.</text>
</comment>
<dbReference type="Gene3D" id="1.10.630.10">
    <property type="entry name" value="Cytochrome P450"/>
    <property type="match status" value="1"/>
</dbReference>
<keyword evidence="7" id="KW-1185">Reference proteome</keyword>
<dbReference type="AlphaFoldDB" id="A0A7J7H878"/>
<keyword evidence="2" id="KW-0349">Heme</keyword>
<dbReference type="GO" id="GO:0016705">
    <property type="term" value="F:oxidoreductase activity, acting on paired donors, with incorporation or reduction of molecular oxygen"/>
    <property type="evidence" value="ECO:0007669"/>
    <property type="project" value="InterPro"/>
</dbReference>
<keyword evidence="3" id="KW-0479">Metal-binding</keyword>
<evidence type="ECO:0000256" key="1">
    <source>
        <dbReference type="ARBA" id="ARBA00010617"/>
    </source>
</evidence>
<dbReference type="InterPro" id="IPR036396">
    <property type="entry name" value="Cyt_P450_sf"/>
</dbReference>
<sequence length="134" mass="14866">MHETGITAISSIIPQDLSKELVSFILRSKRSKTNNSASNLPLGPRKLPLIGNLDQLVGSLPHHALRDLANKHGPLMSPQFGEVPTFIISSPEIAKEVMKTHDLIFATRPQILATKIMTYGFTNIAFAPYGEYWR</sequence>
<evidence type="ECO:0000256" key="3">
    <source>
        <dbReference type="ARBA" id="ARBA00022723"/>
    </source>
</evidence>
<dbReference type="Pfam" id="PF00067">
    <property type="entry name" value="p450"/>
    <property type="match status" value="1"/>
</dbReference>
<dbReference type="GO" id="GO:0005506">
    <property type="term" value="F:iron ion binding"/>
    <property type="evidence" value="ECO:0007669"/>
    <property type="project" value="InterPro"/>
</dbReference>
<dbReference type="InterPro" id="IPR001128">
    <property type="entry name" value="Cyt_P450"/>
</dbReference>
<reference evidence="7" key="1">
    <citation type="journal article" date="2020" name="Nat. Commun.">
        <title>Genome assembly of wild tea tree DASZ reveals pedigree and selection history of tea varieties.</title>
        <authorList>
            <person name="Zhang W."/>
            <person name="Zhang Y."/>
            <person name="Qiu H."/>
            <person name="Guo Y."/>
            <person name="Wan H."/>
            <person name="Zhang X."/>
            <person name="Scossa F."/>
            <person name="Alseekh S."/>
            <person name="Zhang Q."/>
            <person name="Wang P."/>
            <person name="Xu L."/>
            <person name="Schmidt M.H."/>
            <person name="Jia X."/>
            <person name="Li D."/>
            <person name="Zhu A."/>
            <person name="Guo F."/>
            <person name="Chen W."/>
            <person name="Ni D."/>
            <person name="Usadel B."/>
            <person name="Fernie A.R."/>
            <person name="Wen W."/>
        </authorList>
    </citation>
    <scope>NUCLEOTIDE SEQUENCE [LARGE SCALE GENOMIC DNA]</scope>
    <source>
        <strain evidence="7">cv. G240</strain>
    </source>
</reference>
<evidence type="ECO:0008006" key="8">
    <source>
        <dbReference type="Google" id="ProtNLM"/>
    </source>
</evidence>
<reference evidence="6 7" key="2">
    <citation type="submission" date="2020-07" db="EMBL/GenBank/DDBJ databases">
        <title>Genome assembly of wild tea tree DASZ reveals pedigree and selection history of tea varieties.</title>
        <authorList>
            <person name="Zhang W."/>
        </authorList>
    </citation>
    <scope>NUCLEOTIDE SEQUENCE [LARGE SCALE GENOMIC DNA]</scope>
    <source>
        <strain evidence="7">cv. G240</strain>
        <tissue evidence="6">Leaf</tissue>
    </source>
</reference>
<evidence type="ECO:0000256" key="5">
    <source>
        <dbReference type="ARBA" id="ARBA00023004"/>
    </source>
</evidence>
<evidence type="ECO:0000256" key="2">
    <source>
        <dbReference type="ARBA" id="ARBA00022617"/>
    </source>
</evidence>
<evidence type="ECO:0000313" key="6">
    <source>
        <dbReference type="EMBL" id="KAF5949130.1"/>
    </source>
</evidence>
<evidence type="ECO:0000256" key="4">
    <source>
        <dbReference type="ARBA" id="ARBA00023002"/>
    </source>
</evidence>
<protein>
    <recommendedName>
        <fullName evidence="8">Cytochrome P450</fullName>
    </recommendedName>
</protein>
<dbReference type="Proteomes" id="UP000593564">
    <property type="component" value="Unassembled WGS sequence"/>
</dbReference>
<evidence type="ECO:0000313" key="7">
    <source>
        <dbReference type="Proteomes" id="UP000593564"/>
    </source>
</evidence>
<gene>
    <name evidence="6" type="ORF">HYC85_015087</name>
</gene>